<evidence type="ECO:0000313" key="1">
    <source>
        <dbReference type="EMBL" id="CAA9994917.1"/>
    </source>
</evidence>
<accession>A0A6H5FYL8</accession>
<dbReference type="AlphaFoldDB" id="A0A6H5FYL8"/>
<gene>
    <name evidence="1" type="ORF">NTEN_LOCUS1733</name>
</gene>
<name>A0A6H5FYL8_9HEMI</name>
<sequence length="117" mass="13243">MVTYSRPTNDVALLIVSSVPTELRRRHTTTLLDSYWSQFTNLARQLSLDVTGELGYTRDDLTRDFRRSQLLALLLCIGSVDVALGDPITEQRLLDLLQDLHDDGILTKDILGSRTRI</sequence>
<dbReference type="Proteomes" id="UP000479000">
    <property type="component" value="Unassembled WGS sequence"/>
</dbReference>
<dbReference type="OrthoDB" id="191037at2759"/>
<proteinExistence type="predicted"/>
<reference evidence="1 2" key="1">
    <citation type="submission" date="2020-02" db="EMBL/GenBank/DDBJ databases">
        <authorList>
            <person name="Ferguson B K."/>
        </authorList>
    </citation>
    <scope>NUCLEOTIDE SEQUENCE [LARGE SCALE GENOMIC DNA]</scope>
</reference>
<organism evidence="1 2">
    <name type="scientific">Nesidiocoris tenuis</name>
    <dbReference type="NCBI Taxonomy" id="355587"/>
    <lineage>
        <taxon>Eukaryota</taxon>
        <taxon>Metazoa</taxon>
        <taxon>Ecdysozoa</taxon>
        <taxon>Arthropoda</taxon>
        <taxon>Hexapoda</taxon>
        <taxon>Insecta</taxon>
        <taxon>Pterygota</taxon>
        <taxon>Neoptera</taxon>
        <taxon>Paraneoptera</taxon>
        <taxon>Hemiptera</taxon>
        <taxon>Heteroptera</taxon>
        <taxon>Panheteroptera</taxon>
        <taxon>Cimicomorpha</taxon>
        <taxon>Miridae</taxon>
        <taxon>Dicyphina</taxon>
        <taxon>Nesidiocoris</taxon>
    </lineage>
</organism>
<keyword evidence="2" id="KW-1185">Reference proteome</keyword>
<evidence type="ECO:0000313" key="2">
    <source>
        <dbReference type="Proteomes" id="UP000479000"/>
    </source>
</evidence>
<dbReference type="EMBL" id="CADCXU010002812">
    <property type="protein sequence ID" value="CAA9994917.1"/>
    <property type="molecule type" value="Genomic_DNA"/>
</dbReference>
<protein>
    <submittedName>
        <fullName evidence="1">Uncharacterized protein</fullName>
    </submittedName>
</protein>